<dbReference type="RefSeq" id="WP_188772477.1">
    <property type="nucleotide sequence ID" value="NZ_BMHK01000026.1"/>
</dbReference>
<dbReference type="CDD" id="cd24146">
    <property type="entry name" value="nat-AmDH_N_like"/>
    <property type="match status" value="1"/>
</dbReference>
<evidence type="ECO:0000313" key="3">
    <source>
        <dbReference type="Proteomes" id="UP000608154"/>
    </source>
</evidence>
<dbReference type="Gene3D" id="3.40.50.720">
    <property type="entry name" value="NAD(P)-binding Rossmann-like Domain"/>
    <property type="match status" value="1"/>
</dbReference>
<reference evidence="2" key="2">
    <citation type="submission" date="2020-09" db="EMBL/GenBank/DDBJ databases">
        <authorList>
            <person name="Sun Q."/>
            <person name="Zhou Y."/>
        </authorList>
    </citation>
    <scope>NUCLEOTIDE SEQUENCE</scope>
    <source>
        <strain evidence="2">CGMCC 1.15095</strain>
    </source>
</reference>
<name>A0A916TUA2_9SPHN</name>
<evidence type="ECO:0000259" key="1">
    <source>
        <dbReference type="Pfam" id="PF19328"/>
    </source>
</evidence>
<dbReference type="InterPro" id="IPR036291">
    <property type="entry name" value="NAD(P)-bd_dom_sf"/>
</dbReference>
<dbReference type="AlphaFoldDB" id="A0A916TUA2"/>
<proteinExistence type="predicted"/>
<organism evidence="2 3">
    <name type="scientific">Novosphingobium endophyticum</name>
    <dbReference type="NCBI Taxonomy" id="1955250"/>
    <lineage>
        <taxon>Bacteria</taxon>
        <taxon>Pseudomonadati</taxon>
        <taxon>Pseudomonadota</taxon>
        <taxon>Alphaproteobacteria</taxon>
        <taxon>Sphingomonadales</taxon>
        <taxon>Sphingomonadaceae</taxon>
        <taxon>Novosphingobium</taxon>
    </lineage>
</organism>
<accession>A0A916TUA2</accession>
<reference evidence="2" key="1">
    <citation type="journal article" date="2014" name="Int. J. Syst. Evol. Microbiol.">
        <title>Complete genome sequence of Corynebacterium casei LMG S-19264T (=DSM 44701T), isolated from a smear-ripened cheese.</title>
        <authorList>
            <consortium name="US DOE Joint Genome Institute (JGI-PGF)"/>
            <person name="Walter F."/>
            <person name="Albersmeier A."/>
            <person name="Kalinowski J."/>
            <person name="Ruckert C."/>
        </authorList>
    </citation>
    <scope>NUCLEOTIDE SEQUENCE</scope>
    <source>
        <strain evidence="2">CGMCC 1.15095</strain>
    </source>
</reference>
<dbReference type="Pfam" id="PF19328">
    <property type="entry name" value="DAP_DH_C"/>
    <property type="match status" value="1"/>
</dbReference>
<protein>
    <recommendedName>
        <fullName evidence="1">2,4-diaminopentanoate dehydrogenase C-terminal domain-containing protein</fullName>
    </recommendedName>
</protein>
<dbReference type="InterPro" id="IPR045760">
    <property type="entry name" value="DAP_DH_C"/>
</dbReference>
<dbReference type="Proteomes" id="UP000608154">
    <property type="component" value="Unassembled WGS sequence"/>
</dbReference>
<dbReference type="SUPFAM" id="SSF51735">
    <property type="entry name" value="NAD(P)-binding Rossmann-fold domains"/>
    <property type="match status" value="1"/>
</dbReference>
<gene>
    <name evidence="2" type="ORF">GCM10011494_31050</name>
</gene>
<comment type="caution">
    <text evidence="2">The sequence shown here is derived from an EMBL/GenBank/DDBJ whole genome shotgun (WGS) entry which is preliminary data.</text>
</comment>
<evidence type="ECO:0000313" key="2">
    <source>
        <dbReference type="EMBL" id="GGC10167.1"/>
    </source>
</evidence>
<feature type="domain" description="2,4-diaminopentanoate dehydrogenase C-terminal" evidence="1">
    <location>
        <begin position="137"/>
        <end position="340"/>
    </location>
</feature>
<dbReference type="EMBL" id="BMHK01000026">
    <property type="protein sequence ID" value="GGC10167.1"/>
    <property type="molecule type" value="Genomic_DNA"/>
</dbReference>
<keyword evidence="3" id="KW-1185">Reference proteome</keyword>
<sequence>MSQKTYRVIQWATGTVGTVALKHFIANPVFELVGVYVTNPDKVGKDAGQLTDRPATGVLATDSVDAILALEADCVHFSPLLPDVDTVCALLRSGKNVVSPLGPVYSNDICSGDVEKIEAACREGSASFHGSGIHPGFVGDILPLTLTRLSDRIDCIEVSEIADKQKTPSVYIDFMGFGQTPDELLAKPNCMTGAMHAFAQSIALLVEGLGKTIENLTETHEIATANSDIPYPGGTIRRGTVAGQHWEWTAWADGKPLVVYHLYYRVGDDMEPAWHLGDSRHHIVVHGSPSFEVTLQATKDADGHRPFLGITWTALLGCTTIPQVCDAGPGFVTHIDLGVVQPRGLIR</sequence>